<sequence>MYIIIICNIRAPHGVLLRCITPKPHPNPNSILTLTLTVPLTPTLTLTLNPKRRTHLMASGSHHDDHDPASPQHWQPLLRQRHKRHRDEHTLSACRSSQLLKFKKKKESRRRIVAMDGAAAVASCLRAHKEISRVALWGVRAVHTLSNPVKSPKEVRKLVEVGLCQAVVGAMKEHPTNHGGQKHGAQAIVSLCWRCDAICAACGAAGACEVVAAALHGAASDIRDWRRIHRPYSVLAAVCALAGLPCNSEKLAAAGACGAVVAMLRVNPSRNVPIPLRFILEQTQWCVLDAILALAKHSGARLGAAGACEALVQAVDSSCEGQALQSKALKTMLPLAQHPDNRARLRKADAYAIVKRSLDRDGTGNEGLRIAAAAILSAL</sequence>
<dbReference type="AlphaFoldDB" id="A0A836CKI0"/>
<name>A0A836CKI0_9STRA</name>
<organism evidence="1 2">
    <name type="scientific">Tribonema minus</name>
    <dbReference type="NCBI Taxonomy" id="303371"/>
    <lineage>
        <taxon>Eukaryota</taxon>
        <taxon>Sar</taxon>
        <taxon>Stramenopiles</taxon>
        <taxon>Ochrophyta</taxon>
        <taxon>PX clade</taxon>
        <taxon>Xanthophyceae</taxon>
        <taxon>Tribonematales</taxon>
        <taxon>Tribonemataceae</taxon>
        <taxon>Tribonema</taxon>
    </lineage>
</organism>
<dbReference type="SUPFAM" id="SSF48371">
    <property type="entry name" value="ARM repeat"/>
    <property type="match status" value="1"/>
</dbReference>
<dbReference type="EMBL" id="JAFCMP010000064">
    <property type="protein sequence ID" value="KAG5188769.1"/>
    <property type="molecule type" value="Genomic_DNA"/>
</dbReference>
<reference evidence="1" key="1">
    <citation type="submission" date="2021-02" db="EMBL/GenBank/DDBJ databases">
        <title>First Annotated Genome of the Yellow-green Alga Tribonema minus.</title>
        <authorList>
            <person name="Mahan K.M."/>
        </authorList>
    </citation>
    <scope>NUCLEOTIDE SEQUENCE</scope>
    <source>
        <strain evidence="1">UTEX B ZZ1240</strain>
    </source>
</reference>
<keyword evidence="2" id="KW-1185">Reference proteome</keyword>
<dbReference type="Proteomes" id="UP000664859">
    <property type="component" value="Unassembled WGS sequence"/>
</dbReference>
<protein>
    <submittedName>
        <fullName evidence="1">Uncharacterized protein</fullName>
    </submittedName>
</protein>
<comment type="caution">
    <text evidence="1">The sequence shown here is derived from an EMBL/GenBank/DDBJ whole genome shotgun (WGS) entry which is preliminary data.</text>
</comment>
<accession>A0A836CKI0</accession>
<dbReference type="Gene3D" id="1.25.10.10">
    <property type="entry name" value="Leucine-rich Repeat Variant"/>
    <property type="match status" value="1"/>
</dbReference>
<dbReference type="InterPro" id="IPR011989">
    <property type="entry name" value="ARM-like"/>
</dbReference>
<gene>
    <name evidence="1" type="ORF">JKP88DRAFT_303680</name>
</gene>
<proteinExistence type="predicted"/>
<evidence type="ECO:0000313" key="1">
    <source>
        <dbReference type="EMBL" id="KAG5188769.1"/>
    </source>
</evidence>
<dbReference type="InterPro" id="IPR016024">
    <property type="entry name" value="ARM-type_fold"/>
</dbReference>
<evidence type="ECO:0000313" key="2">
    <source>
        <dbReference type="Proteomes" id="UP000664859"/>
    </source>
</evidence>